<evidence type="ECO:0000313" key="2">
    <source>
        <dbReference type="EMBL" id="KAF2075518.1"/>
    </source>
</evidence>
<feature type="region of interest" description="Disordered" evidence="1">
    <location>
        <begin position="1"/>
        <end position="36"/>
    </location>
</feature>
<evidence type="ECO:0008006" key="4">
    <source>
        <dbReference type="Google" id="ProtNLM"/>
    </source>
</evidence>
<dbReference type="Proteomes" id="UP000695562">
    <property type="component" value="Unassembled WGS sequence"/>
</dbReference>
<name>A0A8J4PX07_9MYCE</name>
<evidence type="ECO:0000313" key="3">
    <source>
        <dbReference type="Proteomes" id="UP000695562"/>
    </source>
</evidence>
<keyword evidence="3" id="KW-1185">Reference proteome</keyword>
<dbReference type="SUPFAM" id="SSF52047">
    <property type="entry name" value="RNI-like"/>
    <property type="match status" value="1"/>
</dbReference>
<gene>
    <name evidence="2" type="ORF">CYY_003159</name>
</gene>
<proteinExistence type="predicted"/>
<evidence type="ECO:0000256" key="1">
    <source>
        <dbReference type="SAM" id="MobiDB-lite"/>
    </source>
</evidence>
<organism evidence="2 3">
    <name type="scientific">Polysphondylium violaceum</name>
    <dbReference type="NCBI Taxonomy" id="133409"/>
    <lineage>
        <taxon>Eukaryota</taxon>
        <taxon>Amoebozoa</taxon>
        <taxon>Evosea</taxon>
        <taxon>Eumycetozoa</taxon>
        <taxon>Dictyostelia</taxon>
        <taxon>Dictyosteliales</taxon>
        <taxon>Dictyosteliaceae</taxon>
        <taxon>Polysphondylium</taxon>
    </lineage>
</organism>
<protein>
    <recommendedName>
        <fullName evidence="4">F-box domain-containing protein</fullName>
    </recommendedName>
</protein>
<feature type="compositionally biased region" description="Low complexity" evidence="1">
    <location>
        <begin position="19"/>
        <end position="36"/>
    </location>
</feature>
<dbReference type="AlphaFoldDB" id="A0A8J4PX07"/>
<dbReference type="EMBL" id="AJWJ01000096">
    <property type="protein sequence ID" value="KAF2075518.1"/>
    <property type="molecule type" value="Genomic_DNA"/>
</dbReference>
<sequence>MITKKRKRNNDLDNSGHINSNSSTNNNNNSSLINNNNDNSTSNTCTYFVPILITKYILNYYIKEYFRNFDKLEFRNIVTAIRYLSWVSKEWATRVVPGLCYPLFYIESRNLKHFEILLEKRFNFTDIELGWEIYDNDTLESIIRHLLYNKYEMVLDTVDDQNNGTNHTQLLKDIKDVLVGRCLEFQYQECSTGDIYINARLDAIYKAMGTDHALAKISFNDVTRFKSDFSALVLERNRNIQEIEFRPTNTRVPLDYLVASRYLDKIVVKQAISLNCFSEMLTGCPCLSSLQLSFTGLNIFTKELIGHRSLVELVIHESSLDLNSLSYYLDKNKTLRRLTLHLDYHNTNHDEYFEQAEQEDEINDGEEEWEPFAPETQEYINVNNTTLQQLSVFINLEYSQTQNYILKFWNRPSGLEKFATNQHILTRVLACHPNVTSIGVSYFDTLTDDDATQLTILMHHLKQLSIQDFDCMFYSPSSMPYLDLSLVSTLSLTCNMRDSDMSKYLLRLDNQVSNLTINHSDHRHGKVKASQLFKLIENFKQLKYFTLRGSYIDFDVSESSFIQLLKSRDIFINLKNKDLISKYYFN</sequence>
<reference evidence="2" key="1">
    <citation type="submission" date="2020-01" db="EMBL/GenBank/DDBJ databases">
        <title>Development of genomics and gene disruption for Polysphondylium violaceum indicates a role for the polyketide synthase stlB in stalk morphogenesis.</title>
        <authorList>
            <person name="Narita B."/>
            <person name="Kawabe Y."/>
            <person name="Kin K."/>
            <person name="Saito T."/>
            <person name="Gibbs R."/>
            <person name="Kuspa A."/>
            <person name="Muzny D."/>
            <person name="Queller D."/>
            <person name="Richards S."/>
            <person name="Strassman J."/>
            <person name="Sucgang R."/>
            <person name="Worley K."/>
            <person name="Schaap P."/>
        </authorList>
    </citation>
    <scope>NUCLEOTIDE SEQUENCE</scope>
    <source>
        <strain evidence="2">QSvi11</strain>
    </source>
</reference>
<comment type="caution">
    <text evidence="2">The sequence shown here is derived from an EMBL/GenBank/DDBJ whole genome shotgun (WGS) entry which is preliminary data.</text>
</comment>
<accession>A0A8J4PX07</accession>